<dbReference type="NCBIfam" id="TIGR04407">
    <property type="entry name" value="LptF_YjgP"/>
    <property type="match status" value="1"/>
</dbReference>
<gene>
    <name evidence="10" type="primary">lptF</name>
    <name evidence="10" type="ORF">J0I24_12145</name>
</gene>
<dbReference type="InterPro" id="IPR030922">
    <property type="entry name" value="LptF"/>
</dbReference>
<keyword evidence="5" id="KW-0997">Cell inner membrane</keyword>
<feature type="transmembrane region" description="Helical" evidence="9">
    <location>
        <begin position="336"/>
        <end position="356"/>
    </location>
</feature>
<dbReference type="Pfam" id="PF03739">
    <property type="entry name" value="LptF_LptG"/>
    <property type="match status" value="1"/>
</dbReference>
<evidence type="ECO:0000256" key="8">
    <source>
        <dbReference type="ARBA" id="ARBA00023136"/>
    </source>
</evidence>
<evidence type="ECO:0000256" key="4">
    <source>
        <dbReference type="ARBA" id="ARBA00022475"/>
    </source>
</evidence>
<dbReference type="PANTHER" id="PTHR33529:SF7">
    <property type="entry name" value="LIPOPOLYSACCHARIDE EXPORT SYSTEM PERMEASE PROTEIN LPTF"/>
    <property type="match status" value="1"/>
</dbReference>
<name>A0A8I1MXY1_THIA3</name>
<evidence type="ECO:0000256" key="3">
    <source>
        <dbReference type="ARBA" id="ARBA00022448"/>
    </source>
</evidence>
<keyword evidence="4" id="KW-1003">Cell membrane</keyword>
<feature type="transmembrane region" description="Helical" evidence="9">
    <location>
        <begin position="102"/>
        <end position="124"/>
    </location>
</feature>
<dbReference type="RefSeq" id="WP_276731314.1">
    <property type="nucleotide sequence ID" value="NZ_JAFKMR010000023.1"/>
</dbReference>
<evidence type="ECO:0000256" key="5">
    <source>
        <dbReference type="ARBA" id="ARBA00022519"/>
    </source>
</evidence>
<feature type="transmembrane region" description="Helical" evidence="9">
    <location>
        <begin position="15"/>
        <end position="36"/>
    </location>
</feature>
<organism evidence="10 11">
    <name type="scientific">Thiomonas arsenitoxydans (strain DSM 22701 / CIP 110005 / 3As)</name>
    <dbReference type="NCBI Taxonomy" id="426114"/>
    <lineage>
        <taxon>Bacteria</taxon>
        <taxon>Pseudomonadati</taxon>
        <taxon>Pseudomonadota</taxon>
        <taxon>Betaproteobacteria</taxon>
        <taxon>Burkholderiales</taxon>
        <taxon>Thiomonas</taxon>
    </lineage>
</organism>
<accession>A0A8I1MXY1</accession>
<keyword evidence="3" id="KW-0813">Transport</keyword>
<dbReference type="GO" id="GO:0055085">
    <property type="term" value="P:transmembrane transport"/>
    <property type="evidence" value="ECO:0007669"/>
    <property type="project" value="InterPro"/>
</dbReference>
<dbReference type="GO" id="GO:0043190">
    <property type="term" value="C:ATP-binding cassette (ABC) transporter complex"/>
    <property type="evidence" value="ECO:0007669"/>
    <property type="project" value="InterPro"/>
</dbReference>
<evidence type="ECO:0000256" key="2">
    <source>
        <dbReference type="ARBA" id="ARBA00014213"/>
    </source>
</evidence>
<keyword evidence="7 9" id="KW-1133">Transmembrane helix</keyword>
<dbReference type="Proteomes" id="UP000664800">
    <property type="component" value="Unassembled WGS sequence"/>
</dbReference>
<sequence length="377" mass="41628">MLLDLTLRREMSRNFGGAFTVLFTVVITLMLIRILGQASDGQASPQDVFLLIGLTALSYLQIVITLSLFLAVLLTFTRMWLDSEMTIWRTTGVGRLRLMVSVLRFSWPILLLIAALTLFAWPWANQQSTALRIRFEQRSDISRVAPGQFRESASGKRVFFIDKGAQAGGVAHDIFIRDDTSGQAVLITARSAQVQRIDGQPFLVLSNGNRYAHTPGQANYTITSFDSLDMRLDATTGLSNVADNKTGPVNWLTQPNRNVPTEYLFNPAIPNWLGELSWRLGVPLSAALLALMALPLASGSVRTGRAGSLISAILVYLIYFNLLNVLQGWISEGRVGFTSGFLLVHGSAILFLLLLLMRGNGWLHRLWPVRARSGAHA</sequence>
<keyword evidence="6 9" id="KW-0812">Transmembrane</keyword>
<evidence type="ECO:0000256" key="1">
    <source>
        <dbReference type="ARBA" id="ARBA00004429"/>
    </source>
</evidence>
<feature type="transmembrane region" description="Helical" evidence="9">
    <location>
        <begin position="309"/>
        <end position="330"/>
    </location>
</feature>
<evidence type="ECO:0000313" key="11">
    <source>
        <dbReference type="Proteomes" id="UP000664800"/>
    </source>
</evidence>
<evidence type="ECO:0000256" key="6">
    <source>
        <dbReference type="ARBA" id="ARBA00022692"/>
    </source>
</evidence>
<evidence type="ECO:0000256" key="9">
    <source>
        <dbReference type="SAM" id="Phobius"/>
    </source>
</evidence>
<dbReference type="PANTHER" id="PTHR33529">
    <property type="entry name" value="SLR0882 PROTEIN-RELATED"/>
    <property type="match status" value="1"/>
</dbReference>
<dbReference type="InterPro" id="IPR005495">
    <property type="entry name" value="LptG/LptF_permease"/>
</dbReference>
<feature type="transmembrane region" description="Helical" evidence="9">
    <location>
        <begin position="48"/>
        <end position="81"/>
    </location>
</feature>
<feature type="transmembrane region" description="Helical" evidence="9">
    <location>
        <begin position="276"/>
        <end position="297"/>
    </location>
</feature>
<evidence type="ECO:0000313" key="10">
    <source>
        <dbReference type="EMBL" id="MBN8745045.1"/>
    </source>
</evidence>
<protein>
    <recommendedName>
        <fullName evidence="2">Lipopolysaccharide export system permease protein LptF</fullName>
    </recommendedName>
</protein>
<dbReference type="GO" id="GO:0015920">
    <property type="term" value="P:lipopolysaccharide transport"/>
    <property type="evidence" value="ECO:0007669"/>
    <property type="project" value="TreeGrafter"/>
</dbReference>
<dbReference type="AlphaFoldDB" id="A0A8I1MXY1"/>
<evidence type="ECO:0000256" key="7">
    <source>
        <dbReference type="ARBA" id="ARBA00022989"/>
    </source>
</evidence>
<keyword evidence="8 9" id="KW-0472">Membrane</keyword>
<comment type="caution">
    <text evidence="10">The sequence shown here is derived from an EMBL/GenBank/DDBJ whole genome shotgun (WGS) entry which is preliminary data.</text>
</comment>
<proteinExistence type="predicted"/>
<reference evidence="10" key="1">
    <citation type="submission" date="2021-02" db="EMBL/GenBank/DDBJ databases">
        <title>Thiocyanate and organic carbon inputs drive convergent selection for specific autotrophic Afipia and Thiobacillus strains within complex microbiomes.</title>
        <authorList>
            <person name="Huddy R.J."/>
            <person name="Sachdeva R."/>
            <person name="Kadzinga F."/>
            <person name="Kantor R.S."/>
            <person name="Harrison S.T.L."/>
            <person name="Banfield J.F."/>
        </authorList>
    </citation>
    <scope>NUCLEOTIDE SEQUENCE</scope>
    <source>
        <strain evidence="10">SCN18_13_7_16_R3_B_64_19</strain>
    </source>
</reference>
<dbReference type="EMBL" id="JAFKMR010000023">
    <property type="protein sequence ID" value="MBN8745045.1"/>
    <property type="molecule type" value="Genomic_DNA"/>
</dbReference>
<comment type="subcellular location">
    <subcellularLocation>
        <location evidence="1">Cell inner membrane</location>
        <topology evidence="1">Multi-pass membrane protein</topology>
    </subcellularLocation>
</comment>